<evidence type="ECO:0000256" key="5">
    <source>
        <dbReference type="SAM" id="SignalP"/>
    </source>
</evidence>
<evidence type="ECO:0000313" key="8">
    <source>
        <dbReference type="Proteomes" id="UP000252479"/>
    </source>
</evidence>
<dbReference type="SUPFAM" id="SSF103088">
    <property type="entry name" value="OmpA-like"/>
    <property type="match status" value="1"/>
</dbReference>
<sequence length="283" mass="31409">MNKLKHVVVVAALIVAVDVQAVTIPFDEVKWEVKQKSDYCSMSAQHNGKGYTLRFEQRAGSALNMILMGRSVVSMGAQVNVSLDNAIWSHRQRTADQALLMSVPTQAESDQLMTMTSSGRFYQAFKSGWWITYKGQAPSQTLTFPSTGVQAKSVEFDQCVATLPLVGFDDAHSTAITFSNGQIKLSYTQLKSIYNISDLINKDSDISKVYIDGYTDNIGSEIANIKLSKKRASEVAYAMVLNGVKKDMIRITGQGPRNPLRSNATQDGRDQNRRVEIRLIKKQ</sequence>
<evidence type="ECO:0000256" key="4">
    <source>
        <dbReference type="PROSITE-ProRule" id="PRU00473"/>
    </source>
</evidence>
<dbReference type="CDD" id="cd07185">
    <property type="entry name" value="OmpA_C-like"/>
    <property type="match status" value="1"/>
</dbReference>
<keyword evidence="3" id="KW-0998">Cell outer membrane</keyword>
<dbReference type="InterPro" id="IPR036737">
    <property type="entry name" value="OmpA-like_sf"/>
</dbReference>
<gene>
    <name evidence="7" type="ORF">CIK83_15100</name>
</gene>
<keyword evidence="2 4" id="KW-0472">Membrane</keyword>
<dbReference type="GeneID" id="303190251"/>
<keyword evidence="5" id="KW-0732">Signal</keyword>
<dbReference type="PANTHER" id="PTHR30329:SF21">
    <property type="entry name" value="LIPOPROTEIN YIAD-RELATED"/>
    <property type="match status" value="1"/>
</dbReference>
<reference evidence="7 8" key="1">
    <citation type="journal article" date="2017" name="Elife">
        <title>Extensive horizontal gene transfer in cheese-associated bacteria.</title>
        <authorList>
            <person name="Bonham K.S."/>
            <person name="Wolfe B.E."/>
            <person name="Dutton R.J."/>
        </authorList>
    </citation>
    <scope>NUCLEOTIDE SEQUENCE [LARGE SCALE GENOMIC DNA]</scope>
    <source>
        <strain evidence="7 8">JB196</strain>
    </source>
</reference>
<feature type="domain" description="OmpA-like" evidence="6">
    <location>
        <begin position="166"/>
        <end position="283"/>
    </location>
</feature>
<dbReference type="Pfam" id="PF00691">
    <property type="entry name" value="OmpA"/>
    <property type="match status" value="1"/>
</dbReference>
<dbReference type="PRINTS" id="PR01021">
    <property type="entry name" value="OMPADOMAIN"/>
</dbReference>
<dbReference type="InterPro" id="IPR006665">
    <property type="entry name" value="OmpA-like"/>
</dbReference>
<evidence type="ECO:0000256" key="1">
    <source>
        <dbReference type="ARBA" id="ARBA00004442"/>
    </source>
</evidence>
<dbReference type="Proteomes" id="UP000252479">
    <property type="component" value="Unassembled WGS sequence"/>
</dbReference>
<dbReference type="EMBL" id="QPGL01000002">
    <property type="protein sequence ID" value="RCS70740.1"/>
    <property type="molecule type" value="Genomic_DNA"/>
</dbReference>
<dbReference type="GO" id="GO:0009279">
    <property type="term" value="C:cell outer membrane"/>
    <property type="evidence" value="ECO:0007669"/>
    <property type="project" value="UniProtKB-SubCell"/>
</dbReference>
<keyword evidence="8" id="KW-1185">Reference proteome</keyword>
<evidence type="ECO:0000259" key="6">
    <source>
        <dbReference type="PROSITE" id="PS51123"/>
    </source>
</evidence>
<dbReference type="InterPro" id="IPR050330">
    <property type="entry name" value="Bact_OuterMem_StrucFunc"/>
</dbReference>
<dbReference type="Gene3D" id="3.30.1330.60">
    <property type="entry name" value="OmpA-like domain"/>
    <property type="match status" value="1"/>
</dbReference>
<dbReference type="InterPro" id="IPR006664">
    <property type="entry name" value="OMP_bac"/>
</dbReference>
<comment type="subcellular location">
    <subcellularLocation>
        <location evidence="1">Cell outer membrane</location>
    </subcellularLocation>
</comment>
<dbReference type="RefSeq" id="WP_086959965.1">
    <property type="nucleotide sequence ID" value="NZ_AP018681.1"/>
</dbReference>
<accession>A0A368LJ22</accession>
<dbReference type="PANTHER" id="PTHR30329">
    <property type="entry name" value="STATOR ELEMENT OF FLAGELLAR MOTOR COMPLEX"/>
    <property type="match status" value="1"/>
</dbReference>
<dbReference type="OrthoDB" id="6905929at2"/>
<dbReference type="PROSITE" id="PS51123">
    <property type="entry name" value="OMPA_2"/>
    <property type="match status" value="1"/>
</dbReference>
<protein>
    <submittedName>
        <fullName evidence="7">OmpA family protein</fullName>
    </submittedName>
</protein>
<dbReference type="Gene3D" id="2.60.40.2540">
    <property type="match status" value="1"/>
</dbReference>
<evidence type="ECO:0000313" key="7">
    <source>
        <dbReference type="EMBL" id="RCS70740.1"/>
    </source>
</evidence>
<feature type="chain" id="PRO_5016817941" evidence="5">
    <location>
        <begin position="22"/>
        <end position="283"/>
    </location>
</feature>
<organism evidence="7 8">
    <name type="scientific">Vibrio casei</name>
    <dbReference type="NCBI Taxonomy" id="673372"/>
    <lineage>
        <taxon>Bacteria</taxon>
        <taxon>Pseudomonadati</taxon>
        <taxon>Pseudomonadota</taxon>
        <taxon>Gammaproteobacteria</taxon>
        <taxon>Vibrionales</taxon>
        <taxon>Vibrionaceae</taxon>
        <taxon>Vibrio</taxon>
    </lineage>
</organism>
<comment type="caution">
    <text evidence="7">The sequence shown here is derived from an EMBL/GenBank/DDBJ whole genome shotgun (WGS) entry which is preliminary data.</text>
</comment>
<evidence type="ECO:0000256" key="2">
    <source>
        <dbReference type="ARBA" id="ARBA00023136"/>
    </source>
</evidence>
<dbReference type="AlphaFoldDB" id="A0A368LJ22"/>
<feature type="signal peptide" evidence="5">
    <location>
        <begin position="1"/>
        <end position="21"/>
    </location>
</feature>
<name>A0A368LJ22_9VIBR</name>
<proteinExistence type="predicted"/>
<evidence type="ECO:0000256" key="3">
    <source>
        <dbReference type="ARBA" id="ARBA00023237"/>
    </source>
</evidence>